<dbReference type="CDD" id="cd00090">
    <property type="entry name" value="HTH_ARSR"/>
    <property type="match status" value="1"/>
</dbReference>
<dbReference type="Proteomes" id="UP000594455">
    <property type="component" value="Chromosome"/>
</dbReference>
<dbReference type="AlphaFoldDB" id="A0A7T1B0C2"/>
<gene>
    <name evidence="3" type="ORF">ISP08_01360</name>
</gene>
<sequence>MKAEVNHCYNSSNNEVINMNVYDNITQTAKLISDATRMSMLMELSGMHSLTAKELAKSAKVSPQTASSHLKKLIEGNLIISRKQGRHKYYQLASENVAQAIESIANISGPLVANSLNSTSKKKKLEFARTCYGHLAGELGVAITEGLIKKGYLLESDSTYYKLTKYGKIWFENLGINISNLNIQTDYLALHIDWTMRKNHLAGPLSLALTKHFLNSGWIKEGNMKREIILTRCGEAFLYKELGINL</sequence>
<dbReference type="PANTHER" id="PTHR39168">
    <property type="entry name" value="TRANSCRIPTIONAL REGULATOR-RELATED"/>
    <property type="match status" value="1"/>
</dbReference>
<proteinExistence type="predicted"/>
<dbReference type="GO" id="GO:0046686">
    <property type="term" value="P:response to cadmium ion"/>
    <property type="evidence" value="ECO:0007669"/>
    <property type="project" value="TreeGrafter"/>
</dbReference>
<evidence type="ECO:0000313" key="4">
    <source>
        <dbReference type="Proteomes" id="UP000594455"/>
    </source>
</evidence>
<dbReference type="InterPro" id="IPR052543">
    <property type="entry name" value="HTH_Metal-responsive_Reg"/>
</dbReference>
<dbReference type="GO" id="GO:0032791">
    <property type="term" value="F:lead ion binding"/>
    <property type="evidence" value="ECO:0007669"/>
    <property type="project" value="TreeGrafter"/>
</dbReference>
<dbReference type="EMBL" id="CP064056">
    <property type="protein sequence ID" value="QPM75410.1"/>
    <property type="molecule type" value="Genomic_DNA"/>
</dbReference>
<dbReference type="GO" id="GO:0003700">
    <property type="term" value="F:DNA-binding transcription factor activity"/>
    <property type="evidence" value="ECO:0007669"/>
    <property type="project" value="InterPro"/>
</dbReference>
<dbReference type="GO" id="GO:0010288">
    <property type="term" value="P:response to lead ion"/>
    <property type="evidence" value="ECO:0007669"/>
    <property type="project" value="TreeGrafter"/>
</dbReference>
<dbReference type="NCBIfam" id="NF033788">
    <property type="entry name" value="HTH_metalloreg"/>
    <property type="match status" value="1"/>
</dbReference>
<dbReference type="PRINTS" id="PR00778">
    <property type="entry name" value="HTHARSR"/>
</dbReference>
<keyword evidence="4" id="KW-1185">Reference proteome</keyword>
<name>A0A7T1B0C2_9STAP</name>
<organism evidence="3 4">
    <name type="scientific">Staphylococcus lloydii</name>
    <dbReference type="NCBI Taxonomy" id="2781774"/>
    <lineage>
        <taxon>Bacteria</taxon>
        <taxon>Bacillati</taxon>
        <taxon>Bacillota</taxon>
        <taxon>Bacilli</taxon>
        <taxon>Bacillales</taxon>
        <taxon>Staphylococcaceae</taxon>
        <taxon>Staphylococcus</taxon>
    </lineage>
</organism>
<dbReference type="InterPro" id="IPR001845">
    <property type="entry name" value="HTH_ArsR_DNA-bd_dom"/>
</dbReference>
<dbReference type="SUPFAM" id="SSF46785">
    <property type="entry name" value="Winged helix' DNA-binding domain"/>
    <property type="match status" value="1"/>
</dbReference>
<dbReference type="Gene3D" id="1.10.10.10">
    <property type="entry name" value="Winged helix-like DNA-binding domain superfamily/Winged helix DNA-binding domain"/>
    <property type="match status" value="1"/>
</dbReference>
<dbReference type="GO" id="GO:0097063">
    <property type="term" value="F:cadmium ion sensor activity"/>
    <property type="evidence" value="ECO:0007669"/>
    <property type="project" value="TreeGrafter"/>
</dbReference>
<dbReference type="GO" id="GO:0003677">
    <property type="term" value="F:DNA binding"/>
    <property type="evidence" value="ECO:0007669"/>
    <property type="project" value="UniProtKB-KW"/>
</dbReference>
<protein>
    <submittedName>
        <fullName evidence="3">Winged helix-turn-helix transcriptional regulator</fullName>
    </submittedName>
</protein>
<keyword evidence="1" id="KW-0238">DNA-binding</keyword>
<dbReference type="Pfam" id="PF12840">
    <property type="entry name" value="HTH_20"/>
    <property type="match status" value="1"/>
</dbReference>
<dbReference type="PANTHER" id="PTHR39168:SF1">
    <property type="entry name" value="TRANSCRIPTIONAL REGULATORY PROTEIN"/>
    <property type="match status" value="1"/>
</dbReference>
<evidence type="ECO:0000313" key="3">
    <source>
        <dbReference type="EMBL" id="QPM75410.1"/>
    </source>
</evidence>
<dbReference type="InterPro" id="IPR036388">
    <property type="entry name" value="WH-like_DNA-bd_sf"/>
</dbReference>
<reference evidence="3 4" key="1">
    <citation type="submission" date="2020-10" db="EMBL/GenBank/DDBJ databases">
        <title>Closed genome sequences of Staphylococcus lloydii sp. nov. and Staphylococcus durrellii sp. nov. Isolated from Captive Fruit Bats (Pteropus livingstonii).</title>
        <authorList>
            <person name="Fountain K."/>
        </authorList>
    </citation>
    <scope>NUCLEOTIDE SEQUENCE [LARGE SCALE GENOMIC DNA]</scope>
    <source>
        <strain evidence="3 4">23_2_7_LY</strain>
    </source>
</reference>
<feature type="domain" description="HTH arsR-type" evidence="2">
    <location>
        <begin position="17"/>
        <end position="112"/>
    </location>
</feature>
<dbReference type="InterPro" id="IPR011991">
    <property type="entry name" value="ArsR-like_HTH"/>
</dbReference>
<evidence type="ECO:0000256" key="1">
    <source>
        <dbReference type="ARBA" id="ARBA00023125"/>
    </source>
</evidence>
<dbReference type="SMART" id="SM00418">
    <property type="entry name" value="HTH_ARSR"/>
    <property type="match status" value="1"/>
</dbReference>
<dbReference type="PROSITE" id="PS50987">
    <property type="entry name" value="HTH_ARSR_2"/>
    <property type="match status" value="1"/>
</dbReference>
<dbReference type="KEGG" id="sllo:ISP08_01360"/>
<dbReference type="InterPro" id="IPR036390">
    <property type="entry name" value="WH_DNA-bd_sf"/>
</dbReference>
<evidence type="ECO:0000259" key="2">
    <source>
        <dbReference type="PROSITE" id="PS50987"/>
    </source>
</evidence>
<accession>A0A7T1B0C2</accession>